<dbReference type="PROSITE" id="PS50005">
    <property type="entry name" value="TPR"/>
    <property type="match status" value="2"/>
</dbReference>
<proteinExistence type="inferred from homology"/>
<feature type="chain" id="PRO_5017090347" description="Cell division coordinator CpoB" evidence="1">
    <location>
        <begin position="21"/>
        <end position="328"/>
    </location>
</feature>
<keyword evidence="1" id="KW-0574">Periplasm</keyword>
<feature type="compositionally biased region" description="Pro residues" evidence="3">
    <location>
        <begin position="83"/>
        <end position="96"/>
    </location>
</feature>
<dbReference type="InterPro" id="IPR032519">
    <property type="entry name" value="YbgF_tri"/>
</dbReference>
<feature type="coiled-coil region" evidence="1">
    <location>
        <begin position="32"/>
        <end position="66"/>
    </location>
</feature>
<accession>A0A370HHC9</accession>
<dbReference type="GO" id="GO:0070206">
    <property type="term" value="P:protein trimerization"/>
    <property type="evidence" value="ECO:0007669"/>
    <property type="project" value="InterPro"/>
</dbReference>
<evidence type="ECO:0000313" key="6">
    <source>
        <dbReference type="Proteomes" id="UP000254925"/>
    </source>
</evidence>
<dbReference type="SUPFAM" id="SSF48452">
    <property type="entry name" value="TPR-like"/>
    <property type="match status" value="1"/>
</dbReference>
<feature type="repeat" description="TPR" evidence="2">
    <location>
        <begin position="203"/>
        <end position="236"/>
    </location>
</feature>
<keyword evidence="1" id="KW-0131">Cell cycle</keyword>
<feature type="signal peptide" evidence="1">
    <location>
        <begin position="1"/>
        <end position="20"/>
    </location>
</feature>
<dbReference type="InterPro" id="IPR019734">
    <property type="entry name" value="TPR_rpt"/>
</dbReference>
<evidence type="ECO:0000256" key="2">
    <source>
        <dbReference type="PROSITE-ProRule" id="PRU00339"/>
    </source>
</evidence>
<dbReference type="InterPro" id="IPR014162">
    <property type="entry name" value="CpoB_C"/>
</dbReference>
<dbReference type="GO" id="GO:0043093">
    <property type="term" value="P:FtsZ-dependent cytokinesis"/>
    <property type="evidence" value="ECO:0007669"/>
    <property type="project" value="UniProtKB-UniRule"/>
</dbReference>
<dbReference type="Pfam" id="PF13432">
    <property type="entry name" value="TPR_16"/>
    <property type="match status" value="1"/>
</dbReference>
<sequence length="328" mass="35670" precursor="true">MMFRRLFVCFAFVTALAAPAAAQDAADAIVRINRLESQFRQMSGQIEQLQFENRQLKEQLRKFQEDVEYRFQESRGGSGSRAAPPPATTTPRPAQPQPQATPQLQRRSDVFDPSEAPDAPGAPRPLGTTAPSVPLASADSVSPMPMPSGAIDGIGELIEEEEGAGGAPLDLAPASRTAAIPQAPAAVAPRPAPSVAATSVGDPRSDYETAYAYLTQRQYDEAEMGFRRFLQSNPRDKLVPEASYWLGETYLQRGRYREAAEQFLNVTTDHPNAARAPDALLKLGVSLNGLGARDRACAVYAEIDRKYPQASAQVRQGLEREQKRAKCA</sequence>
<comment type="caution">
    <text evidence="5">The sequence shown here is derived from an EMBL/GenBank/DDBJ whole genome shotgun (WGS) entry which is preliminary data.</text>
</comment>
<keyword evidence="1" id="KW-0175">Coiled coil</keyword>
<feature type="domain" description="YbgF trimerisation" evidence="4">
    <location>
        <begin position="23"/>
        <end position="78"/>
    </location>
</feature>
<dbReference type="Proteomes" id="UP000254925">
    <property type="component" value="Unassembled WGS sequence"/>
</dbReference>
<keyword evidence="2" id="KW-0802">TPR repeat</keyword>
<evidence type="ECO:0000259" key="4">
    <source>
        <dbReference type="Pfam" id="PF16331"/>
    </source>
</evidence>
<dbReference type="Pfam" id="PF16331">
    <property type="entry name" value="TolA_bind_tri"/>
    <property type="match status" value="1"/>
</dbReference>
<protein>
    <recommendedName>
        <fullName evidence="1">Cell division coordinator CpoB</fullName>
    </recommendedName>
</protein>
<keyword evidence="1" id="KW-0732">Signal</keyword>
<gene>
    <name evidence="1" type="primary">cpoB</name>
    <name evidence="5" type="ORF">DES45_107226</name>
</gene>
<dbReference type="InterPro" id="IPR011990">
    <property type="entry name" value="TPR-like_helical_dom_sf"/>
</dbReference>
<comment type="function">
    <text evidence="1">Mediates coordination of peptidoglycan synthesis and outer membrane constriction during cell division.</text>
</comment>
<comment type="subcellular location">
    <subcellularLocation>
        <location evidence="1">Periplasm</location>
    </subcellularLocation>
</comment>
<dbReference type="Pfam" id="PF13174">
    <property type="entry name" value="TPR_6"/>
    <property type="match status" value="1"/>
</dbReference>
<keyword evidence="1" id="KW-0132">Cell division</keyword>
<dbReference type="EMBL" id="QQBB01000007">
    <property type="protein sequence ID" value="RDI57308.1"/>
    <property type="molecule type" value="Genomic_DNA"/>
</dbReference>
<feature type="region of interest" description="Disordered" evidence="3">
    <location>
        <begin position="182"/>
        <end position="202"/>
    </location>
</feature>
<dbReference type="InterPro" id="IPR034706">
    <property type="entry name" value="CpoB"/>
</dbReference>
<organism evidence="5 6">
    <name type="scientific">Microvirga subterranea</name>
    <dbReference type="NCBI Taxonomy" id="186651"/>
    <lineage>
        <taxon>Bacteria</taxon>
        <taxon>Pseudomonadati</taxon>
        <taxon>Pseudomonadota</taxon>
        <taxon>Alphaproteobacteria</taxon>
        <taxon>Hyphomicrobiales</taxon>
        <taxon>Methylobacteriaceae</taxon>
        <taxon>Microvirga</taxon>
    </lineage>
</organism>
<dbReference type="HAMAP" id="MF_02066">
    <property type="entry name" value="CpoB"/>
    <property type="match status" value="1"/>
</dbReference>
<feature type="region of interest" description="Disordered" evidence="3">
    <location>
        <begin position="70"/>
        <end position="151"/>
    </location>
</feature>
<dbReference type="Gene3D" id="1.25.40.10">
    <property type="entry name" value="Tetratricopeptide repeat domain"/>
    <property type="match status" value="1"/>
</dbReference>
<reference evidence="5 6" key="1">
    <citation type="submission" date="2018-07" db="EMBL/GenBank/DDBJ databases">
        <title>Genomic Encyclopedia of Type Strains, Phase IV (KMG-IV): sequencing the most valuable type-strain genomes for metagenomic binning, comparative biology and taxonomic classification.</title>
        <authorList>
            <person name="Goeker M."/>
        </authorList>
    </citation>
    <scope>NUCLEOTIDE SEQUENCE [LARGE SCALE GENOMIC DNA]</scope>
    <source>
        <strain evidence="5 6">DSM 14364</strain>
    </source>
</reference>
<keyword evidence="6" id="KW-1185">Reference proteome</keyword>
<dbReference type="GO" id="GO:0030288">
    <property type="term" value="C:outer membrane-bounded periplasmic space"/>
    <property type="evidence" value="ECO:0007669"/>
    <property type="project" value="UniProtKB-UniRule"/>
</dbReference>
<evidence type="ECO:0000313" key="5">
    <source>
        <dbReference type="EMBL" id="RDI57308.1"/>
    </source>
</evidence>
<dbReference type="AlphaFoldDB" id="A0A370HHC9"/>
<evidence type="ECO:0000256" key="1">
    <source>
        <dbReference type="HAMAP-Rule" id="MF_02066"/>
    </source>
</evidence>
<comment type="similarity">
    <text evidence="1">Belongs to the CpoB family.</text>
</comment>
<feature type="repeat" description="TPR" evidence="2">
    <location>
        <begin position="240"/>
        <end position="273"/>
    </location>
</feature>
<dbReference type="NCBIfam" id="TIGR02795">
    <property type="entry name" value="tol_pal_ybgF"/>
    <property type="match status" value="1"/>
</dbReference>
<evidence type="ECO:0000256" key="3">
    <source>
        <dbReference type="SAM" id="MobiDB-lite"/>
    </source>
</evidence>
<feature type="compositionally biased region" description="Low complexity" evidence="3">
    <location>
        <begin position="182"/>
        <end position="198"/>
    </location>
</feature>
<name>A0A370HHC9_9HYPH</name>